<evidence type="ECO:0000313" key="3">
    <source>
        <dbReference type="Proteomes" id="UP001454036"/>
    </source>
</evidence>
<dbReference type="PANTHER" id="PTHR37610">
    <property type="entry name" value="CCHC-TYPE DOMAIN-CONTAINING PROTEIN"/>
    <property type="match status" value="1"/>
</dbReference>
<sequence>MMITLKARDKLGFLNGEIEALAEKHVNYKQWRKVNSTLISWIMHAMTVEIERSFVFDTDAWLLWEEIRECYGGSNGSRLYKLRRSIYGTKQGTNSVIAYYNKLKRFWDELMCTNPNASYGTDGEERVMQFFMGLNEYDHIRSQILYMDPIPTVSKTYSMVTNVEKQRQVHNALNIPAENLVFQERTFKGRLFQDHRLSYEMAPARDNSHNQVQKGRYMANNAVYSGSQGQDTPLEGSDIMEDNQH</sequence>
<reference evidence="2 3" key="1">
    <citation type="submission" date="2024-01" db="EMBL/GenBank/DDBJ databases">
        <title>The complete chloroplast genome sequence of Lithospermum erythrorhizon: insights into the phylogenetic relationship among Boraginaceae species and the maternal lineages of purple gromwells.</title>
        <authorList>
            <person name="Okada T."/>
            <person name="Watanabe K."/>
        </authorList>
    </citation>
    <scope>NUCLEOTIDE SEQUENCE [LARGE SCALE GENOMIC DNA]</scope>
</reference>
<evidence type="ECO:0000313" key="2">
    <source>
        <dbReference type="EMBL" id="GAA0159378.1"/>
    </source>
</evidence>
<keyword evidence="3" id="KW-1185">Reference proteome</keyword>
<evidence type="ECO:0000256" key="1">
    <source>
        <dbReference type="SAM" id="MobiDB-lite"/>
    </source>
</evidence>
<dbReference type="EMBL" id="BAABME010003585">
    <property type="protein sequence ID" value="GAA0159378.1"/>
    <property type="molecule type" value="Genomic_DNA"/>
</dbReference>
<protein>
    <recommendedName>
        <fullName evidence="4">Retrotransposon gag domain-containing protein</fullName>
    </recommendedName>
</protein>
<dbReference type="PANTHER" id="PTHR37610:SF40">
    <property type="entry name" value="OS01G0909600 PROTEIN"/>
    <property type="match status" value="1"/>
</dbReference>
<feature type="region of interest" description="Disordered" evidence="1">
    <location>
        <begin position="223"/>
        <end position="245"/>
    </location>
</feature>
<dbReference type="Proteomes" id="UP001454036">
    <property type="component" value="Unassembled WGS sequence"/>
</dbReference>
<proteinExistence type="predicted"/>
<gene>
    <name evidence="2" type="ORF">LIER_16166</name>
</gene>
<organism evidence="2 3">
    <name type="scientific">Lithospermum erythrorhizon</name>
    <name type="common">Purple gromwell</name>
    <name type="synonym">Lithospermum officinale var. erythrorhizon</name>
    <dbReference type="NCBI Taxonomy" id="34254"/>
    <lineage>
        <taxon>Eukaryota</taxon>
        <taxon>Viridiplantae</taxon>
        <taxon>Streptophyta</taxon>
        <taxon>Embryophyta</taxon>
        <taxon>Tracheophyta</taxon>
        <taxon>Spermatophyta</taxon>
        <taxon>Magnoliopsida</taxon>
        <taxon>eudicotyledons</taxon>
        <taxon>Gunneridae</taxon>
        <taxon>Pentapetalae</taxon>
        <taxon>asterids</taxon>
        <taxon>lamiids</taxon>
        <taxon>Boraginales</taxon>
        <taxon>Boraginaceae</taxon>
        <taxon>Boraginoideae</taxon>
        <taxon>Lithospermeae</taxon>
        <taxon>Lithospermum</taxon>
    </lineage>
</organism>
<accession>A0AAV3QA87</accession>
<comment type="caution">
    <text evidence="2">The sequence shown here is derived from an EMBL/GenBank/DDBJ whole genome shotgun (WGS) entry which is preliminary data.</text>
</comment>
<dbReference type="AlphaFoldDB" id="A0AAV3QA87"/>
<name>A0AAV3QA87_LITER</name>
<evidence type="ECO:0008006" key="4">
    <source>
        <dbReference type="Google" id="ProtNLM"/>
    </source>
</evidence>